<dbReference type="EMBL" id="JACJLL010000094">
    <property type="protein sequence ID" value="MBM6820216.1"/>
    <property type="molecule type" value="Genomic_DNA"/>
</dbReference>
<feature type="domain" description="FAD/NAD(P)-binding" evidence="3">
    <location>
        <begin position="4"/>
        <end position="270"/>
    </location>
</feature>
<dbReference type="RefSeq" id="WP_148321963.1">
    <property type="nucleotide sequence ID" value="NZ_JACJLL010000094.1"/>
</dbReference>
<protein>
    <submittedName>
        <fullName evidence="4">NAD(P)/FAD-dependent oxidoreductase</fullName>
    </submittedName>
</protein>
<reference evidence="4 5" key="1">
    <citation type="journal article" date="2021" name="Sci. Rep.">
        <title>The distribution of antibiotic resistance genes in chicken gut microbiota commensals.</title>
        <authorList>
            <person name="Juricova H."/>
            <person name="Matiasovicova J."/>
            <person name="Kubasova T."/>
            <person name="Cejkova D."/>
            <person name="Rychlik I."/>
        </authorList>
    </citation>
    <scope>NUCLEOTIDE SEQUENCE [LARGE SCALE GENOMIC DNA]</scope>
    <source>
        <strain evidence="4 5">An435</strain>
    </source>
</reference>
<evidence type="ECO:0000256" key="2">
    <source>
        <dbReference type="ARBA" id="ARBA00023002"/>
    </source>
</evidence>
<comment type="caution">
    <text evidence="4">The sequence shown here is derived from an EMBL/GenBank/DDBJ whole genome shotgun (WGS) entry which is preliminary data.</text>
</comment>
<dbReference type="Pfam" id="PF07992">
    <property type="entry name" value="Pyr_redox_2"/>
    <property type="match status" value="1"/>
</dbReference>
<dbReference type="SUPFAM" id="SSF51905">
    <property type="entry name" value="FAD/NAD(P)-binding domain"/>
    <property type="match status" value="1"/>
</dbReference>
<dbReference type="PRINTS" id="PR00469">
    <property type="entry name" value="PNDRDTASEII"/>
</dbReference>
<dbReference type="InterPro" id="IPR036188">
    <property type="entry name" value="FAD/NAD-bd_sf"/>
</dbReference>
<dbReference type="InterPro" id="IPR050097">
    <property type="entry name" value="Ferredoxin-NADP_redctase_2"/>
</dbReference>
<evidence type="ECO:0000256" key="1">
    <source>
        <dbReference type="ARBA" id="ARBA00022630"/>
    </source>
</evidence>
<evidence type="ECO:0000313" key="4">
    <source>
        <dbReference type="EMBL" id="MBM6820216.1"/>
    </source>
</evidence>
<proteinExistence type="predicted"/>
<dbReference type="PRINTS" id="PR00368">
    <property type="entry name" value="FADPNR"/>
</dbReference>
<dbReference type="InterPro" id="IPR023753">
    <property type="entry name" value="FAD/NAD-binding_dom"/>
</dbReference>
<evidence type="ECO:0000313" key="5">
    <source>
        <dbReference type="Proteomes" id="UP000767334"/>
    </source>
</evidence>
<dbReference type="Gene3D" id="3.50.50.60">
    <property type="entry name" value="FAD/NAD(P)-binding domain"/>
    <property type="match status" value="2"/>
</dbReference>
<accession>A0ABS2FIQ3</accession>
<gene>
    <name evidence="4" type="ORF">H6A19_12870</name>
</gene>
<evidence type="ECO:0000259" key="3">
    <source>
        <dbReference type="Pfam" id="PF07992"/>
    </source>
</evidence>
<sequence>MERYDLAIVGSGPAGLSAALNAKIRNKKFIIFGSKDLSNKIMKAPKINNYLGFYGMNGAEIKEKFAEHIDKMGIQITEERVNNIYAMGDYFTLMVNDKMYEATAVILATGMEYTKPLKGELELLGKGVGYCATCDAPLYKGKTVSIVGYNKEAEEEANYVSELAGKVYYIPMYKDEYEVRDNIEVVNKKPLEIVGDNKVSSLKLDGLDLETDGVFVLKDSISPGQLVPGLEIVDGHINVDREMKSNIPGCFAAGDCVGKPYQYIKSAGEGNIAALSAVRYIDILKNK</sequence>
<dbReference type="PANTHER" id="PTHR48105">
    <property type="entry name" value="THIOREDOXIN REDUCTASE 1-RELATED-RELATED"/>
    <property type="match status" value="1"/>
</dbReference>
<dbReference type="Proteomes" id="UP000767334">
    <property type="component" value="Unassembled WGS sequence"/>
</dbReference>
<keyword evidence="5" id="KW-1185">Reference proteome</keyword>
<organism evidence="4 5">
    <name type="scientific">Clostridium saudiense</name>
    <dbReference type="NCBI Taxonomy" id="1414720"/>
    <lineage>
        <taxon>Bacteria</taxon>
        <taxon>Bacillati</taxon>
        <taxon>Bacillota</taxon>
        <taxon>Clostridia</taxon>
        <taxon>Eubacteriales</taxon>
        <taxon>Clostridiaceae</taxon>
        <taxon>Clostridium</taxon>
    </lineage>
</organism>
<name>A0ABS2FIQ3_9CLOT</name>
<keyword evidence="1" id="KW-0285">Flavoprotein</keyword>
<keyword evidence="2" id="KW-0560">Oxidoreductase</keyword>